<accession>A0A174K4X8</accession>
<sequence length="80" mass="9008">MSKIISALYNPETDCVEVTLDNQFHVTFNCQNCNAQVTLADPLDASYLTRLVREEPGFYASLASRKSGLQWYVEAIGEFN</sequence>
<dbReference type="EMBL" id="CZAJ01000015">
    <property type="protein sequence ID" value="CUP07112.1"/>
    <property type="molecule type" value="Genomic_DNA"/>
</dbReference>
<dbReference type="InterPro" id="IPR045705">
    <property type="entry name" value="DUF6061"/>
</dbReference>
<dbReference type="RefSeq" id="WP_055273999.1">
    <property type="nucleotide sequence ID" value="NZ_CZAJ01000015.1"/>
</dbReference>
<name>A0A174K4X8_9FIRM</name>
<proteinExistence type="predicted"/>
<gene>
    <name evidence="1" type="ORF">ERS852497_01792</name>
</gene>
<dbReference type="AlphaFoldDB" id="A0A174K4X8"/>
<evidence type="ECO:0000313" key="1">
    <source>
        <dbReference type="EMBL" id="CUP07112.1"/>
    </source>
</evidence>
<evidence type="ECO:0000313" key="2">
    <source>
        <dbReference type="Proteomes" id="UP000095602"/>
    </source>
</evidence>
<organism evidence="1 2">
    <name type="scientific">Agathobacter rectalis</name>
    <dbReference type="NCBI Taxonomy" id="39491"/>
    <lineage>
        <taxon>Bacteria</taxon>
        <taxon>Bacillati</taxon>
        <taxon>Bacillota</taxon>
        <taxon>Clostridia</taxon>
        <taxon>Lachnospirales</taxon>
        <taxon>Lachnospiraceae</taxon>
        <taxon>Agathobacter</taxon>
    </lineage>
</organism>
<reference evidence="1 2" key="1">
    <citation type="submission" date="2015-09" db="EMBL/GenBank/DDBJ databases">
        <authorList>
            <consortium name="Pathogen Informatics"/>
        </authorList>
    </citation>
    <scope>NUCLEOTIDE SEQUENCE [LARGE SCALE GENOMIC DNA]</scope>
    <source>
        <strain evidence="1 2">2789STDY5834884</strain>
    </source>
</reference>
<dbReference type="Pfam" id="PF19537">
    <property type="entry name" value="DUF6061"/>
    <property type="match status" value="1"/>
</dbReference>
<protein>
    <submittedName>
        <fullName evidence="1">Uncharacterized protein</fullName>
    </submittedName>
</protein>
<dbReference type="Proteomes" id="UP000095602">
    <property type="component" value="Unassembled WGS sequence"/>
</dbReference>